<dbReference type="Gene3D" id="1.10.1710.10">
    <property type="entry name" value="ProQ/FinO domain"/>
    <property type="match status" value="1"/>
</dbReference>
<proteinExistence type="predicted"/>
<dbReference type="PANTHER" id="PTHR38106">
    <property type="entry name" value="RNA CHAPERONE PROQ"/>
    <property type="match status" value="1"/>
</dbReference>
<dbReference type="GO" id="GO:0010608">
    <property type="term" value="P:post-transcriptional regulation of gene expression"/>
    <property type="evidence" value="ECO:0007669"/>
    <property type="project" value="InterPro"/>
</dbReference>
<feature type="compositionally biased region" description="Low complexity" evidence="4">
    <location>
        <begin position="57"/>
        <end position="68"/>
    </location>
</feature>
<dbReference type="InterPro" id="IPR036442">
    <property type="entry name" value="ProQ/FinO_sf"/>
</dbReference>
<feature type="region of interest" description="Disordered" evidence="4">
    <location>
        <begin position="167"/>
        <end position="255"/>
    </location>
</feature>
<dbReference type="InterPro" id="IPR023529">
    <property type="entry name" value="ProQ"/>
</dbReference>
<dbReference type="PANTHER" id="PTHR38106:SF1">
    <property type="entry name" value="RNA CHAPERONE PROQ"/>
    <property type="match status" value="1"/>
</dbReference>
<dbReference type="Proteomes" id="UP000199706">
    <property type="component" value="Unassembled WGS sequence"/>
</dbReference>
<feature type="region of interest" description="Disordered" evidence="4">
    <location>
        <begin position="14"/>
        <end position="74"/>
    </location>
</feature>
<evidence type="ECO:0000313" key="6">
    <source>
        <dbReference type="EMBL" id="SDI16212.1"/>
    </source>
</evidence>
<feature type="compositionally biased region" description="Low complexity" evidence="4">
    <location>
        <begin position="179"/>
        <end position="255"/>
    </location>
</feature>
<dbReference type="SUPFAM" id="SSF48657">
    <property type="entry name" value="FinO-like"/>
    <property type="match status" value="1"/>
</dbReference>
<sequence length="255" mass="26785">MGFEQLAALKDQLAKQAEEKRVARQAKQAKPARPAKQADAAKPARQTDAAKHAKPGRTAPTAARTAPAQKSKPVDPVVLSIGKLQKRFPKAFPKNPAPKVPLKVGIFKDLLEHSAELGLDEAALREAIKVWCWGSRYWACVVDNAMRVDLNGQDAGQVLPAEAARARGLQAKRQKTKNAAQGGTAQQGGAAAQEGAAQQAVVAEQDGAAKQAAVAQEGDAAQASAVQQEQAAQQDSTAEQNAAPQQEAQQDSAAQ</sequence>
<evidence type="ECO:0000256" key="3">
    <source>
        <dbReference type="ARBA" id="ARBA00023186"/>
    </source>
</evidence>
<evidence type="ECO:0000259" key="5">
    <source>
        <dbReference type="SMART" id="SM00945"/>
    </source>
</evidence>
<evidence type="ECO:0000256" key="4">
    <source>
        <dbReference type="SAM" id="MobiDB-lite"/>
    </source>
</evidence>
<evidence type="ECO:0000256" key="1">
    <source>
        <dbReference type="ARBA" id="ARBA00022490"/>
    </source>
</evidence>
<gene>
    <name evidence="6" type="ORF">SAMN05216466_11832</name>
</gene>
<organism evidence="6 7">
    <name type="scientific">Paraburkholderia phenazinium</name>
    <dbReference type="NCBI Taxonomy" id="60549"/>
    <lineage>
        <taxon>Bacteria</taxon>
        <taxon>Pseudomonadati</taxon>
        <taxon>Pseudomonadota</taxon>
        <taxon>Betaproteobacteria</taxon>
        <taxon>Burkholderiales</taxon>
        <taxon>Burkholderiaceae</taxon>
        <taxon>Paraburkholderia</taxon>
    </lineage>
</organism>
<evidence type="ECO:0000256" key="2">
    <source>
        <dbReference type="ARBA" id="ARBA00022884"/>
    </source>
</evidence>
<reference evidence="6 7" key="1">
    <citation type="submission" date="2016-10" db="EMBL/GenBank/DDBJ databases">
        <authorList>
            <person name="de Groot N.N."/>
        </authorList>
    </citation>
    <scope>NUCLEOTIDE SEQUENCE [LARGE SCALE GENOMIC DNA]</scope>
    <source>
        <strain evidence="6 7">LMG 2247</strain>
    </source>
</reference>
<dbReference type="EMBL" id="FNCJ01000018">
    <property type="protein sequence ID" value="SDI16212.1"/>
    <property type="molecule type" value="Genomic_DNA"/>
</dbReference>
<keyword evidence="2" id="KW-0694">RNA-binding</keyword>
<dbReference type="OrthoDB" id="7025208at2"/>
<feature type="domain" description="ProQ/FinO" evidence="5">
    <location>
        <begin position="72"/>
        <end position="187"/>
    </location>
</feature>
<protein>
    <submittedName>
        <fullName evidence="6">ProP effector</fullName>
    </submittedName>
</protein>
<keyword evidence="3" id="KW-0143">Chaperone</keyword>
<dbReference type="SMART" id="SM00945">
    <property type="entry name" value="ProQ"/>
    <property type="match status" value="1"/>
</dbReference>
<feature type="compositionally biased region" description="Low complexity" evidence="4">
    <location>
        <begin position="25"/>
        <end position="46"/>
    </location>
</feature>
<accession>A0A1G8IBI1</accession>
<dbReference type="InterPro" id="IPR016103">
    <property type="entry name" value="ProQ/FinO"/>
</dbReference>
<dbReference type="GO" id="GO:0033592">
    <property type="term" value="F:RNA strand annealing activity"/>
    <property type="evidence" value="ECO:0007669"/>
    <property type="project" value="InterPro"/>
</dbReference>
<dbReference type="GO" id="GO:0034057">
    <property type="term" value="F:RNA strand-exchange activity"/>
    <property type="evidence" value="ECO:0007669"/>
    <property type="project" value="InterPro"/>
</dbReference>
<evidence type="ECO:0000313" key="7">
    <source>
        <dbReference type="Proteomes" id="UP000199706"/>
    </source>
</evidence>
<dbReference type="Pfam" id="PF04352">
    <property type="entry name" value="ProQ"/>
    <property type="match status" value="1"/>
</dbReference>
<dbReference type="AlphaFoldDB" id="A0A1G8IBI1"/>
<name>A0A1G8IBI1_9BURK</name>
<keyword evidence="1" id="KW-0963">Cytoplasm</keyword>
<dbReference type="GO" id="GO:0005829">
    <property type="term" value="C:cytosol"/>
    <property type="evidence" value="ECO:0007669"/>
    <property type="project" value="TreeGrafter"/>
</dbReference>